<proteinExistence type="predicted"/>
<organism evidence="5 6">
    <name type="scientific">Williamsia limnetica</name>
    <dbReference type="NCBI Taxonomy" id="882452"/>
    <lineage>
        <taxon>Bacteria</taxon>
        <taxon>Bacillati</taxon>
        <taxon>Actinomycetota</taxon>
        <taxon>Actinomycetes</taxon>
        <taxon>Mycobacteriales</taxon>
        <taxon>Nocardiaceae</taxon>
        <taxon>Williamsia</taxon>
    </lineage>
</organism>
<dbReference type="RefSeq" id="WP_110467778.1">
    <property type="nucleotide sequence ID" value="NZ_QJSP01000001.1"/>
</dbReference>
<dbReference type="InterPro" id="IPR024072">
    <property type="entry name" value="DHFR-like_dom_sf"/>
</dbReference>
<dbReference type="Pfam" id="PF01872">
    <property type="entry name" value="RibD_C"/>
    <property type="match status" value="1"/>
</dbReference>
<dbReference type="GO" id="GO:0009231">
    <property type="term" value="P:riboflavin biosynthetic process"/>
    <property type="evidence" value="ECO:0007669"/>
    <property type="project" value="InterPro"/>
</dbReference>
<dbReference type="Gene3D" id="3.40.430.10">
    <property type="entry name" value="Dihydrofolate Reductase, subunit A"/>
    <property type="match status" value="1"/>
</dbReference>
<keyword evidence="3" id="KW-0560">Oxidoreductase</keyword>
<keyword evidence="6" id="KW-1185">Reference proteome</keyword>
<dbReference type="SUPFAM" id="SSF53597">
    <property type="entry name" value="Dihydrofolate reductase-like"/>
    <property type="match status" value="1"/>
</dbReference>
<sequence length="254" mass="26428">MHPLLKATQLTDREASTPLTDAELAEMYAYPSGPPTGVVVRANMVGSIDGVATVDGRSGGLGGPGDKQLFMVLRALADAVVVGARTAFAEGYGPVQPHASLADLRQRSGQAPTAKLVLLSSSLSIPTDDPLLADPETVVATCTGAPADARSRLIDAGATLIDCGDENVDPTALTRHLAGIGAWRVLCEGGPSLLGSLVSADLLDELCITVSPLLTAGAGKHITAGDGVAHPMRRTHVLGDDEDYLYMRWVREQR</sequence>
<comment type="pathway">
    <text evidence="1">Cofactor biosynthesis; riboflavin biosynthesis.</text>
</comment>
<dbReference type="OrthoDB" id="5243299at2"/>
<evidence type="ECO:0000256" key="1">
    <source>
        <dbReference type="ARBA" id="ARBA00005104"/>
    </source>
</evidence>
<evidence type="ECO:0000256" key="3">
    <source>
        <dbReference type="ARBA" id="ARBA00023002"/>
    </source>
</evidence>
<protein>
    <submittedName>
        <fullName evidence="5">5-amino-6-(5-phosphoribosylamino)uracil reductase</fullName>
    </submittedName>
</protein>
<gene>
    <name evidence="5" type="ORF">DFR67_101500</name>
</gene>
<evidence type="ECO:0000313" key="6">
    <source>
        <dbReference type="Proteomes" id="UP000247591"/>
    </source>
</evidence>
<feature type="domain" description="Bacterial bifunctional deaminase-reductase C-terminal" evidence="4">
    <location>
        <begin position="40"/>
        <end position="245"/>
    </location>
</feature>
<dbReference type="PANTHER" id="PTHR38011">
    <property type="entry name" value="DIHYDROFOLATE REDUCTASE FAMILY PROTEIN (AFU_ORTHOLOGUE AFUA_8G06820)"/>
    <property type="match status" value="1"/>
</dbReference>
<dbReference type="EMBL" id="QJSP01000001">
    <property type="protein sequence ID" value="PYE21102.1"/>
    <property type="molecule type" value="Genomic_DNA"/>
</dbReference>
<dbReference type="InterPro" id="IPR050765">
    <property type="entry name" value="Riboflavin_Biosynth_HTPR"/>
</dbReference>
<accession>A0A318RWK3</accession>
<evidence type="ECO:0000256" key="2">
    <source>
        <dbReference type="ARBA" id="ARBA00022857"/>
    </source>
</evidence>
<dbReference type="InterPro" id="IPR002734">
    <property type="entry name" value="RibDG_C"/>
</dbReference>
<reference evidence="5 6" key="1">
    <citation type="submission" date="2018-06" db="EMBL/GenBank/DDBJ databases">
        <title>Genomic Encyclopedia of Type Strains, Phase IV (KMG-IV): sequencing the most valuable type-strain genomes for metagenomic binning, comparative biology and taxonomic classification.</title>
        <authorList>
            <person name="Goeker M."/>
        </authorList>
    </citation>
    <scope>NUCLEOTIDE SEQUENCE [LARGE SCALE GENOMIC DNA]</scope>
    <source>
        <strain evidence="5 6">DSM 45521</strain>
    </source>
</reference>
<dbReference type="AlphaFoldDB" id="A0A318RWK3"/>
<name>A0A318RWK3_WILLI</name>
<dbReference type="Proteomes" id="UP000247591">
    <property type="component" value="Unassembled WGS sequence"/>
</dbReference>
<dbReference type="GO" id="GO:0008703">
    <property type="term" value="F:5-amino-6-(5-phosphoribosylamino)uracil reductase activity"/>
    <property type="evidence" value="ECO:0007669"/>
    <property type="project" value="InterPro"/>
</dbReference>
<evidence type="ECO:0000259" key="4">
    <source>
        <dbReference type="Pfam" id="PF01872"/>
    </source>
</evidence>
<dbReference type="PANTHER" id="PTHR38011:SF7">
    <property type="entry name" value="2,5-DIAMINO-6-RIBOSYLAMINO-4(3H)-PYRIMIDINONE 5'-PHOSPHATE REDUCTASE"/>
    <property type="match status" value="1"/>
</dbReference>
<evidence type="ECO:0000313" key="5">
    <source>
        <dbReference type="EMBL" id="PYE21102.1"/>
    </source>
</evidence>
<comment type="caution">
    <text evidence="5">The sequence shown here is derived from an EMBL/GenBank/DDBJ whole genome shotgun (WGS) entry which is preliminary data.</text>
</comment>
<keyword evidence="2" id="KW-0521">NADP</keyword>